<name>A0A818JX35_9BILA</name>
<feature type="region of interest" description="Disordered" evidence="9">
    <location>
        <begin position="780"/>
        <end position="816"/>
    </location>
</feature>
<dbReference type="Gene3D" id="1.10.340.70">
    <property type="match status" value="1"/>
</dbReference>
<dbReference type="GO" id="GO:0004519">
    <property type="term" value="F:endonuclease activity"/>
    <property type="evidence" value="ECO:0007669"/>
    <property type="project" value="UniProtKB-KW"/>
</dbReference>
<evidence type="ECO:0000256" key="7">
    <source>
        <dbReference type="ARBA" id="ARBA00022801"/>
    </source>
</evidence>
<dbReference type="Proteomes" id="UP000663838">
    <property type="component" value="Unassembled WGS sequence"/>
</dbReference>
<dbReference type="Pfam" id="PF00078">
    <property type="entry name" value="RVT_1"/>
    <property type="match status" value="1"/>
</dbReference>
<dbReference type="Pfam" id="PF17921">
    <property type="entry name" value="Integrase_H2C2"/>
    <property type="match status" value="1"/>
</dbReference>
<dbReference type="InterPro" id="IPR001584">
    <property type="entry name" value="Integrase_cat-core"/>
</dbReference>
<keyword evidence="8" id="KW-0695">RNA-directed DNA polymerase</keyword>
<keyword evidence="3" id="KW-0808">Transferase</keyword>
<dbReference type="Gene3D" id="3.10.10.10">
    <property type="entry name" value="HIV Type 1 Reverse Transcriptase, subunit A, domain 1"/>
    <property type="match status" value="1"/>
</dbReference>
<feature type="domain" description="Integrase catalytic" evidence="11">
    <location>
        <begin position="960"/>
        <end position="1119"/>
    </location>
</feature>
<keyword evidence="5" id="KW-0540">Nuclease</keyword>
<evidence type="ECO:0000313" key="12">
    <source>
        <dbReference type="EMBL" id="CAF3542154.1"/>
    </source>
</evidence>
<evidence type="ECO:0000256" key="1">
    <source>
        <dbReference type="ARBA" id="ARBA00012493"/>
    </source>
</evidence>
<dbReference type="GO" id="GO:0008233">
    <property type="term" value="F:peptidase activity"/>
    <property type="evidence" value="ECO:0007669"/>
    <property type="project" value="UniProtKB-KW"/>
</dbReference>
<dbReference type="Gene3D" id="3.30.420.10">
    <property type="entry name" value="Ribonuclease H-like superfamily/Ribonuclease H"/>
    <property type="match status" value="1"/>
</dbReference>
<comment type="caution">
    <text evidence="12">The sequence shown here is derived from an EMBL/GenBank/DDBJ whole genome shotgun (WGS) entry which is preliminary data.</text>
</comment>
<dbReference type="InterPro" id="IPR000477">
    <property type="entry name" value="RT_dom"/>
</dbReference>
<evidence type="ECO:0000256" key="8">
    <source>
        <dbReference type="ARBA" id="ARBA00022918"/>
    </source>
</evidence>
<keyword evidence="2" id="KW-0645">Protease</keyword>
<proteinExistence type="predicted"/>
<dbReference type="FunFam" id="3.10.10.10:FF:000007">
    <property type="entry name" value="Retrovirus-related Pol polyprotein from transposon 17.6-like Protein"/>
    <property type="match status" value="1"/>
</dbReference>
<feature type="domain" description="Reverse transcriptase" evidence="10">
    <location>
        <begin position="332"/>
        <end position="511"/>
    </location>
</feature>
<dbReference type="FunFam" id="3.30.70.270:FF:000020">
    <property type="entry name" value="Transposon Tf2-6 polyprotein-like Protein"/>
    <property type="match status" value="1"/>
</dbReference>
<dbReference type="Gene3D" id="2.40.70.10">
    <property type="entry name" value="Acid Proteases"/>
    <property type="match status" value="1"/>
</dbReference>
<evidence type="ECO:0000259" key="10">
    <source>
        <dbReference type="PROSITE" id="PS50878"/>
    </source>
</evidence>
<dbReference type="InterPro" id="IPR012337">
    <property type="entry name" value="RNaseH-like_sf"/>
</dbReference>
<dbReference type="AlphaFoldDB" id="A0A818JX35"/>
<gene>
    <name evidence="12" type="ORF">KIK155_LOCUS18001</name>
    <name evidence="13" type="ORF">TOA249_LOCUS17526</name>
</gene>
<feature type="compositionally biased region" description="Polar residues" evidence="9">
    <location>
        <begin position="789"/>
        <end position="800"/>
    </location>
</feature>
<dbReference type="Pfam" id="PF00665">
    <property type="entry name" value="rve"/>
    <property type="match status" value="1"/>
</dbReference>
<dbReference type="PANTHER" id="PTHR37984">
    <property type="entry name" value="PROTEIN CBG26694"/>
    <property type="match status" value="1"/>
</dbReference>
<dbReference type="InterPro" id="IPR036397">
    <property type="entry name" value="RNaseH_sf"/>
</dbReference>
<evidence type="ECO:0000256" key="2">
    <source>
        <dbReference type="ARBA" id="ARBA00022670"/>
    </source>
</evidence>
<evidence type="ECO:0000313" key="14">
    <source>
        <dbReference type="Proteomes" id="UP000663865"/>
    </source>
</evidence>
<dbReference type="GO" id="GO:0006508">
    <property type="term" value="P:proteolysis"/>
    <property type="evidence" value="ECO:0007669"/>
    <property type="project" value="UniProtKB-KW"/>
</dbReference>
<evidence type="ECO:0000313" key="13">
    <source>
        <dbReference type="EMBL" id="CAF4708842.1"/>
    </source>
</evidence>
<dbReference type="InterPro" id="IPR050951">
    <property type="entry name" value="Retrovirus_Pol_polyprotein"/>
</dbReference>
<dbReference type="PROSITE" id="PS50878">
    <property type="entry name" value="RT_POL"/>
    <property type="match status" value="1"/>
</dbReference>
<protein>
    <recommendedName>
        <fullName evidence="1">RNA-directed DNA polymerase</fullName>
        <ecNumber evidence="1">2.7.7.49</ecNumber>
    </recommendedName>
</protein>
<keyword evidence="6" id="KW-0255">Endonuclease</keyword>
<dbReference type="GO" id="GO:0003676">
    <property type="term" value="F:nucleic acid binding"/>
    <property type="evidence" value="ECO:0007669"/>
    <property type="project" value="InterPro"/>
</dbReference>
<accession>A0A818JX35</accession>
<dbReference type="Proteomes" id="UP000663865">
    <property type="component" value="Unassembled WGS sequence"/>
</dbReference>
<dbReference type="GO" id="GO:0003964">
    <property type="term" value="F:RNA-directed DNA polymerase activity"/>
    <property type="evidence" value="ECO:0007669"/>
    <property type="project" value="UniProtKB-KW"/>
</dbReference>
<dbReference type="CDD" id="cd09274">
    <property type="entry name" value="RNase_HI_RT_Ty3"/>
    <property type="match status" value="1"/>
</dbReference>
<dbReference type="InterPro" id="IPR021109">
    <property type="entry name" value="Peptidase_aspartic_dom_sf"/>
</dbReference>
<dbReference type="Pfam" id="PF17917">
    <property type="entry name" value="RT_RNaseH"/>
    <property type="match status" value="1"/>
</dbReference>
<dbReference type="Gene3D" id="3.10.20.370">
    <property type="match status" value="1"/>
</dbReference>
<dbReference type="PANTHER" id="PTHR37984:SF5">
    <property type="entry name" value="PROTEIN NYNRIN-LIKE"/>
    <property type="match status" value="1"/>
</dbReference>
<evidence type="ECO:0000256" key="3">
    <source>
        <dbReference type="ARBA" id="ARBA00022679"/>
    </source>
</evidence>
<dbReference type="SUPFAM" id="SSF56672">
    <property type="entry name" value="DNA/RNA polymerases"/>
    <property type="match status" value="1"/>
</dbReference>
<dbReference type="InterPro" id="IPR043128">
    <property type="entry name" value="Rev_trsase/Diguanyl_cyclase"/>
</dbReference>
<keyword evidence="4" id="KW-0548">Nucleotidyltransferase</keyword>
<dbReference type="GO" id="GO:0015074">
    <property type="term" value="P:DNA integration"/>
    <property type="evidence" value="ECO:0007669"/>
    <property type="project" value="InterPro"/>
</dbReference>
<dbReference type="FunFam" id="3.30.420.10:FF:000032">
    <property type="entry name" value="Retrovirus-related Pol polyprotein from transposon 297-like Protein"/>
    <property type="match status" value="1"/>
</dbReference>
<dbReference type="InterPro" id="IPR043502">
    <property type="entry name" value="DNA/RNA_pol_sf"/>
</dbReference>
<evidence type="ECO:0000256" key="5">
    <source>
        <dbReference type="ARBA" id="ARBA00022722"/>
    </source>
</evidence>
<dbReference type="FunFam" id="1.10.340.70:FF:000001">
    <property type="entry name" value="Retrovirus-related Pol polyprotein from transposon gypsy-like Protein"/>
    <property type="match status" value="1"/>
</dbReference>
<dbReference type="EC" id="2.7.7.49" evidence="1"/>
<dbReference type="FunFam" id="3.10.20.370:FF:000001">
    <property type="entry name" value="Retrovirus-related Pol polyprotein from transposon 17.6-like protein"/>
    <property type="match status" value="1"/>
</dbReference>
<evidence type="ECO:0000259" key="11">
    <source>
        <dbReference type="PROSITE" id="PS50994"/>
    </source>
</evidence>
<keyword evidence="7" id="KW-0378">Hydrolase</keyword>
<evidence type="ECO:0000256" key="6">
    <source>
        <dbReference type="ARBA" id="ARBA00022759"/>
    </source>
</evidence>
<dbReference type="EMBL" id="CAJNYV010003178">
    <property type="protein sequence ID" value="CAF3542154.1"/>
    <property type="molecule type" value="Genomic_DNA"/>
</dbReference>
<dbReference type="InterPro" id="IPR041373">
    <property type="entry name" value="RT_RNaseH"/>
</dbReference>
<organism evidence="12 14">
    <name type="scientific">Rotaria socialis</name>
    <dbReference type="NCBI Taxonomy" id="392032"/>
    <lineage>
        <taxon>Eukaryota</taxon>
        <taxon>Metazoa</taxon>
        <taxon>Spiralia</taxon>
        <taxon>Gnathifera</taxon>
        <taxon>Rotifera</taxon>
        <taxon>Eurotatoria</taxon>
        <taxon>Bdelloidea</taxon>
        <taxon>Philodinida</taxon>
        <taxon>Philodinidae</taxon>
        <taxon>Rotaria</taxon>
    </lineage>
</organism>
<sequence>MTGSKNNCKQPYSFVLADGAAPFEVLGTVELAIKFSNSITHINAHIARNLCTDMIIGMDYINKYNLNISVKKQIVSIDYKNHIYVMLIDKHFKSIKIPVSSSKPLFIPPNSFRTTQVSIPVSSICSSFFPQFHLPYNKFISVTDKHLKFQNYCCNVVFSNISSYPQSLRQGVCVGYLVCNPMFQYSRVFTSSPHKSFGAVSYSDAIPARYGLKVDDAANGDSYIASKASLQNRNEVRSSQKDTVCNTIQAVSPVIVEHINMLVNKIENNKQKDDIFTLLMHFHASFDTTTHNIARTYIHHVINTISHSPPASRPYPQPDKEEAMYKLIQEFLHAGLVTESHSPYAAPAMLVKKSDGSKRFVVDYTKLNFVTIRDSSPLPNMEETIMKLGKGFSYFSKLDLKSGFYQIPIRESDKKKTAFVTPFGLYQFNVLPMGLRNSPPTFQKVMTNALQFCRPFALVYLDDIVVFSKSFSEHLHHLQQVFSALEAQNLVLNPAKCEIAARQIDYLGHTISQNRIAPTKDKIAAILEIGEPRTLPQANNFIGALGWYRKFLPKFAAIAAPIHAVTNLTKRSRSKFRWRLEQSQAFKQLKMMLTTEPLFLHYPVDNQPLILTTDASGIGLGGVLQQEIDGELHNLYYHSQVMTPCERKYSTIEKEALAIYKCCTRMRSYLLGRSIIIMTDHCPLCYIMQKSIKNARVNRITHLIQEYNIEKVIHIQGRNNCLPDYLSRYSREQDDDLFNVEYGLASKDDPVLTMSTSNDKKLIPPTTVSSNKHNILAAMTLRPRKNKPELNNNPPSVDNKNTTDDEVNSESIQNDSQVKQISSEFSQNFFDINKLKFEQDGDPDIQTIIKNLRSPPHQLSFVLIEKILYKLIALEKNPSLTAKVIYLPSSMINSLLRACHDDPMTGAHFSTDRTYYKIRNHFWWPQMKSTIQRYIKACRLCTQYNISRHKKYGQLRPISPPEGPFTLVGIDYCGPFKQTPRENQYVLVITDYFTRHITAIALPNCTAETTAQALFNDFFCKYGIPSVILSDQGSHFQNQLMGNIKKLIGYNHIYSTPYHPQTNGVVERFNATFVPQISKLQDAQNNNWDEFLQAVVFAYNTGAHKTTKFSPYELLYGRSPRLPIYARPTQFSFNKPNDYFEQLKKTLRIYHQASKDNILQQQQVTKTWYDRHRLDPQLKIGNKVLTRIYGLRGKLEPKFSPIPKVIVQVRHPVYIVEDEQTHITSQVHVSDLRPILLE</sequence>
<dbReference type="EMBL" id="CAJOBS010001254">
    <property type="protein sequence ID" value="CAF4708842.1"/>
    <property type="molecule type" value="Genomic_DNA"/>
</dbReference>
<dbReference type="SUPFAM" id="SSF53098">
    <property type="entry name" value="Ribonuclease H-like"/>
    <property type="match status" value="1"/>
</dbReference>
<dbReference type="Gene3D" id="3.30.70.270">
    <property type="match status" value="2"/>
</dbReference>
<dbReference type="InterPro" id="IPR041588">
    <property type="entry name" value="Integrase_H2C2"/>
</dbReference>
<dbReference type="CDD" id="cd01647">
    <property type="entry name" value="RT_LTR"/>
    <property type="match status" value="1"/>
</dbReference>
<evidence type="ECO:0000256" key="4">
    <source>
        <dbReference type="ARBA" id="ARBA00022695"/>
    </source>
</evidence>
<reference evidence="12" key="1">
    <citation type="submission" date="2021-02" db="EMBL/GenBank/DDBJ databases">
        <authorList>
            <person name="Nowell W R."/>
        </authorList>
    </citation>
    <scope>NUCLEOTIDE SEQUENCE</scope>
</reference>
<dbReference type="PROSITE" id="PS50994">
    <property type="entry name" value="INTEGRASE"/>
    <property type="match status" value="1"/>
</dbReference>
<evidence type="ECO:0000256" key="9">
    <source>
        <dbReference type="SAM" id="MobiDB-lite"/>
    </source>
</evidence>